<keyword evidence="2" id="KW-1133">Transmembrane helix</keyword>
<evidence type="ECO:0000313" key="3">
    <source>
        <dbReference type="EMBL" id="RAY11340.1"/>
    </source>
</evidence>
<keyword evidence="4" id="KW-1185">Reference proteome</keyword>
<keyword evidence="2" id="KW-0812">Transmembrane</keyword>
<feature type="compositionally biased region" description="Basic and acidic residues" evidence="1">
    <location>
        <begin position="1"/>
        <end position="10"/>
    </location>
</feature>
<dbReference type="Proteomes" id="UP000251891">
    <property type="component" value="Unassembled WGS sequence"/>
</dbReference>
<name>A0A365GWZ3_9ACTN</name>
<keyword evidence="2" id="KW-0472">Membrane</keyword>
<reference evidence="3 4" key="1">
    <citation type="submission" date="2018-06" db="EMBL/GenBank/DDBJ databases">
        <title>Actinomadura craniellae sp. nov. isolated from marine sponge Craniella sp.</title>
        <authorList>
            <person name="Li L."/>
            <person name="Xu Q.H."/>
            <person name="Lin H.W."/>
            <person name="Lu Y.H."/>
        </authorList>
    </citation>
    <scope>NUCLEOTIDE SEQUENCE [LARGE SCALE GENOMIC DNA]</scope>
    <source>
        <strain evidence="3 4">LHW63021</strain>
    </source>
</reference>
<comment type="caution">
    <text evidence="3">The sequence shown here is derived from an EMBL/GenBank/DDBJ whole genome shotgun (WGS) entry which is preliminary data.</text>
</comment>
<accession>A0A365GWZ3</accession>
<gene>
    <name evidence="3" type="ORF">DPM19_30415</name>
</gene>
<feature type="transmembrane region" description="Helical" evidence="2">
    <location>
        <begin position="146"/>
        <end position="166"/>
    </location>
</feature>
<dbReference type="EMBL" id="QLYX01000019">
    <property type="protein sequence ID" value="RAY11340.1"/>
    <property type="molecule type" value="Genomic_DNA"/>
</dbReference>
<protein>
    <submittedName>
        <fullName evidence="3">Uncharacterized protein</fullName>
    </submittedName>
</protein>
<evidence type="ECO:0000256" key="2">
    <source>
        <dbReference type="SAM" id="Phobius"/>
    </source>
</evidence>
<feature type="transmembrane region" description="Helical" evidence="2">
    <location>
        <begin position="31"/>
        <end position="47"/>
    </location>
</feature>
<proteinExistence type="predicted"/>
<dbReference type="OrthoDB" id="3477000at2"/>
<sequence>MVANQDRREPPPLTKKGTMGRRRRPGREHPFVWWIGFAVLGIAALALRSWRLALITLLLWCLYEFALVPTVCRVRTRKGQFCPEPARGRLFACGTSHQRVKTDALRRLARLPGKRRSAPPADPNRDTGVVVYSAEVRGRLSQEDRAFLALAAAGTVVTVVGMLYGLT</sequence>
<dbReference type="AlphaFoldDB" id="A0A365GWZ3"/>
<evidence type="ECO:0000256" key="1">
    <source>
        <dbReference type="SAM" id="MobiDB-lite"/>
    </source>
</evidence>
<organism evidence="3 4">
    <name type="scientific">Actinomadura craniellae</name>
    <dbReference type="NCBI Taxonomy" id="2231787"/>
    <lineage>
        <taxon>Bacteria</taxon>
        <taxon>Bacillati</taxon>
        <taxon>Actinomycetota</taxon>
        <taxon>Actinomycetes</taxon>
        <taxon>Streptosporangiales</taxon>
        <taxon>Thermomonosporaceae</taxon>
        <taxon>Actinomadura</taxon>
    </lineage>
</organism>
<evidence type="ECO:0000313" key="4">
    <source>
        <dbReference type="Proteomes" id="UP000251891"/>
    </source>
</evidence>
<feature type="transmembrane region" description="Helical" evidence="2">
    <location>
        <begin position="53"/>
        <end position="72"/>
    </location>
</feature>
<feature type="region of interest" description="Disordered" evidence="1">
    <location>
        <begin position="1"/>
        <end position="24"/>
    </location>
</feature>